<dbReference type="GO" id="GO:0008270">
    <property type="term" value="F:zinc ion binding"/>
    <property type="evidence" value="ECO:0007669"/>
    <property type="project" value="InterPro"/>
</dbReference>
<evidence type="ECO:0000259" key="6">
    <source>
        <dbReference type="SMART" id="SM00906"/>
    </source>
</evidence>
<dbReference type="SMART" id="SM00906">
    <property type="entry name" value="Fungal_trans"/>
    <property type="match status" value="1"/>
</dbReference>
<evidence type="ECO:0000256" key="2">
    <source>
        <dbReference type="ARBA" id="ARBA00022723"/>
    </source>
</evidence>
<dbReference type="GO" id="GO:0005634">
    <property type="term" value="C:nucleus"/>
    <property type="evidence" value="ECO:0007669"/>
    <property type="project" value="UniProtKB-SubCell"/>
</dbReference>
<keyword evidence="3" id="KW-0238">DNA-binding</keyword>
<name>A0A3A3A5D3_9EURO</name>
<evidence type="ECO:0000256" key="1">
    <source>
        <dbReference type="ARBA" id="ARBA00004123"/>
    </source>
</evidence>
<evidence type="ECO:0000256" key="3">
    <source>
        <dbReference type="ARBA" id="ARBA00023125"/>
    </source>
</evidence>
<keyword evidence="4" id="KW-0539">Nucleus</keyword>
<evidence type="ECO:0000256" key="5">
    <source>
        <dbReference type="SAM" id="MobiDB-lite"/>
    </source>
</evidence>
<feature type="domain" description="Xylanolytic transcriptional activator regulatory" evidence="6">
    <location>
        <begin position="217"/>
        <end position="307"/>
    </location>
</feature>
<sequence length="513" mass="57948">MSVSSVDSGISRPRSTGPDSISNGKLAAQGEDGSMLDKIKDQTTRSQLFSNVFYHLRNAESRFFENQICTKAMETAMTEIDYVDNTQTSEMEVPPPVIEKEMARTWIRNYYDSFQFEGFRIPLEKSFLMSIPDLLEIPHVQLDYTSQVIYYTILLHGIMLSSDDDDQTRDIVMPYLYRTCMELTDGWLGHIKNTQADLFATFVMLAMALEGCKIELSWKILSHSCSIAQALGYFSVDGEPGEPSGPNTPTGNEKLTENETEIDKNRKRFEFWHLLRTDCLFRLSFGKPALIKGGSWKVNFPDPTITGVDDESTRFVQIHFLASMRLTLVLLKYLDLVDAVPAPDPEIYDTTVDTLIAEVQSIMSGWNAEALLSTTTNDIDSSFCVDILFSSYKMLILFDQSKNSNQRTDHLPRQTVDVARKSLQMFQVVLGSRIYAHWGVSLILLHEFVPLFILCLDIIECPERDGIDGDLALVAWISDFVHRTAQKRVELRPAMAVMRGLALVCQRVGSGGQ</sequence>
<dbReference type="Proteomes" id="UP000266188">
    <property type="component" value="Unassembled WGS sequence"/>
</dbReference>
<accession>A0A3A3A5D3</accession>
<dbReference type="EMBL" id="MVGC01000055">
    <property type="protein sequence ID" value="RJE25185.1"/>
    <property type="molecule type" value="Genomic_DNA"/>
</dbReference>
<keyword evidence="8" id="KW-1185">Reference proteome</keyword>
<dbReference type="PANTHER" id="PTHR46910:SF3">
    <property type="entry name" value="HALOTOLERANCE PROTEIN 9-RELATED"/>
    <property type="match status" value="1"/>
</dbReference>
<dbReference type="GO" id="GO:0003700">
    <property type="term" value="F:DNA-binding transcription factor activity"/>
    <property type="evidence" value="ECO:0007669"/>
    <property type="project" value="InterPro"/>
</dbReference>
<dbReference type="PANTHER" id="PTHR46910">
    <property type="entry name" value="TRANSCRIPTION FACTOR PDR1"/>
    <property type="match status" value="1"/>
</dbReference>
<protein>
    <recommendedName>
        <fullName evidence="6">Xylanolytic transcriptional activator regulatory domain-containing protein</fullName>
    </recommendedName>
</protein>
<dbReference type="AlphaFoldDB" id="A0A3A3A5D3"/>
<evidence type="ECO:0000313" key="7">
    <source>
        <dbReference type="EMBL" id="RJE25185.1"/>
    </source>
</evidence>
<organism evidence="7 8">
    <name type="scientific">Aspergillus sclerotialis</name>
    <dbReference type="NCBI Taxonomy" id="2070753"/>
    <lineage>
        <taxon>Eukaryota</taxon>
        <taxon>Fungi</taxon>
        <taxon>Dikarya</taxon>
        <taxon>Ascomycota</taxon>
        <taxon>Pezizomycotina</taxon>
        <taxon>Eurotiomycetes</taxon>
        <taxon>Eurotiomycetidae</taxon>
        <taxon>Eurotiales</taxon>
        <taxon>Aspergillaceae</taxon>
        <taxon>Aspergillus</taxon>
        <taxon>Aspergillus subgen. Polypaecilum</taxon>
    </lineage>
</organism>
<keyword evidence="2" id="KW-0479">Metal-binding</keyword>
<comment type="caution">
    <text evidence="7">The sequence shown here is derived from an EMBL/GenBank/DDBJ whole genome shotgun (WGS) entry which is preliminary data.</text>
</comment>
<dbReference type="InterPro" id="IPR007219">
    <property type="entry name" value="XnlR_reg_dom"/>
</dbReference>
<dbReference type="GO" id="GO:0003677">
    <property type="term" value="F:DNA binding"/>
    <property type="evidence" value="ECO:0007669"/>
    <property type="project" value="UniProtKB-KW"/>
</dbReference>
<feature type="region of interest" description="Disordered" evidence="5">
    <location>
        <begin position="1"/>
        <end position="28"/>
    </location>
</feature>
<dbReference type="InterPro" id="IPR050987">
    <property type="entry name" value="AtrR-like"/>
</dbReference>
<gene>
    <name evidence="7" type="ORF">PHISCL_02459</name>
</gene>
<dbReference type="GO" id="GO:0006351">
    <property type="term" value="P:DNA-templated transcription"/>
    <property type="evidence" value="ECO:0007669"/>
    <property type="project" value="InterPro"/>
</dbReference>
<evidence type="ECO:0000313" key="8">
    <source>
        <dbReference type="Proteomes" id="UP000266188"/>
    </source>
</evidence>
<dbReference type="CDD" id="cd12148">
    <property type="entry name" value="fungal_TF_MHR"/>
    <property type="match status" value="1"/>
</dbReference>
<feature type="compositionally biased region" description="Polar residues" evidence="5">
    <location>
        <begin position="1"/>
        <end position="23"/>
    </location>
</feature>
<evidence type="ECO:0000256" key="4">
    <source>
        <dbReference type="ARBA" id="ARBA00023242"/>
    </source>
</evidence>
<reference evidence="8" key="1">
    <citation type="submission" date="2017-02" db="EMBL/GenBank/DDBJ databases">
        <authorList>
            <person name="Tafer H."/>
            <person name="Lopandic K."/>
        </authorList>
    </citation>
    <scope>NUCLEOTIDE SEQUENCE [LARGE SCALE GENOMIC DNA]</scope>
    <source>
        <strain evidence="8">CBS 366.77</strain>
    </source>
</reference>
<comment type="subcellular location">
    <subcellularLocation>
        <location evidence="1">Nucleus</location>
    </subcellularLocation>
</comment>
<proteinExistence type="predicted"/>
<dbReference type="OrthoDB" id="2740448at2759"/>